<dbReference type="AlphaFoldDB" id="A0A4R4WRA9"/>
<name>A0A4R4WRA9_9ACTN</name>
<comment type="caution">
    <text evidence="7">The sequence shown here is derived from an EMBL/GenBank/DDBJ whole genome shotgun (WGS) entry which is preliminary data.</text>
</comment>
<dbReference type="PANTHER" id="PTHR20855:SF3">
    <property type="entry name" value="LD03007P"/>
    <property type="match status" value="1"/>
</dbReference>
<feature type="transmembrane region" description="Helical" evidence="6">
    <location>
        <begin position="54"/>
        <end position="73"/>
    </location>
</feature>
<feature type="transmembrane region" description="Helical" evidence="6">
    <location>
        <begin position="27"/>
        <end position="47"/>
    </location>
</feature>
<dbReference type="OrthoDB" id="9813689at2"/>
<feature type="binding site" evidence="5">
    <location>
        <position position="207"/>
    </location>
    <ligand>
        <name>Zn(2+)</name>
        <dbReference type="ChEBI" id="CHEBI:29105"/>
    </ligand>
</feature>
<feature type="binding site" evidence="5">
    <location>
        <position position="74"/>
    </location>
    <ligand>
        <name>Zn(2+)</name>
        <dbReference type="ChEBI" id="CHEBI:29105"/>
    </ligand>
</feature>
<feature type="binding site" evidence="5">
    <location>
        <position position="203"/>
    </location>
    <ligand>
        <name>Zn(2+)</name>
        <dbReference type="ChEBI" id="CHEBI:29105"/>
    </ligand>
</feature>
<reference evidence="7 8" key="1">
    <citation type="submission" date="2019-02" db="EMBL/GenBank/DDBJ databases">
        <title>Draft genome sequences of novel Actinobacteria.</title>
        <authorList>
            <person name="Sahin N."/>
            <person name="Ay H."/>
            <person name="Saygin H."/>
        </authorList>
    </citation>
    <scope>NUCLEOTIDE SEQUENCE [LARGE SCALE GENOMIC DNA]</scope>
    <source>
        <strain evidence="7 8">16K104</strain>
    </source>
</reference>
<feature type="transmembrane region" description="Helical" evidence="6">
    <location>
        <begin position="167"/>
        <end position="190"/>
    </location>
</feature>
<gene>
    <name evidence="7" type="ORF">E1218_27160</name>
</gene>
<dbReference type="RefSeq" id="WP_132325150.1">
    <property type="nucleotide sequence ID" value="NZ_SMKR01000144.1"/>
</dbReference>
<evidence type="ECO:0000256" key="5">
    <source>
        <dbReference type="PIRSR" id="PIRSR604254-1"/>
    </source>
</evidence>
<dbReference type="Proteomes" id="UP000295172">
    <property type="component" value="Unassembled WGS sequence"/>
</dbReference>
<evidence type="ECO:0000256" key="2">
    <source>
        <dbReference type="ARBA" id="ARBA00022692"/>
    </source>
</evidence>
<feature type="transmembrane region" description="Helical" evidence="6">
    <location>
        <begin position="93"/>
        <end position="110"/>
    </location>
</feature>
<proteinExistence type="predicted"/>
<feature type="transmembrane region" description="Helical" evidence="6">
    <location>
        <begin position="117"/>
        <end position="136"/>
    </location>
</feature>
<protein>
    <submittedName>
        <fullName evidence="7">Hemolysin III family protein</fullName>
    </submittedName>
</protein>
<keyword evidence="4 6" id="KW-0472">Membrane</keyword>
<evidence type="ECO:0000313" key="7">
    <source>
        <dbReference type="EMBL" id="TDD17820.1"/>
    </source>
</evidence>
<keyword evidence="3 6" id="KW-1133">Transmembrane helix</keyword>
<keyword evidence="8" id="KW-1185">Reference proteome</keyword>
<evidence type="ECO:0000256" key="1">
    <source>
        <dbReference type="ARBA" id="ARBA00004141"/>
    </source>
</evidence>
<accession>A0A4R4WRA9</accession>
<keyword evidence="5" id="KW-0479">Metal-binding</keyword>
<dbReference type="InterPro" id="IPR004254">
    <property type="entry name" value="AdipoR/HlyIII-related"/>
</dbReference>
<feature type="transmembrane region" description="Helical" evidence="6">
    <location>
        <begin position="142"/>
        <end position="160"/>
    </location>
</feature>
<keyword evidence="2 6" id="KW-0812">Transmembrane</keyword>
<comment type="subcellular location">
    <subcellularLocation>
        <location evidence="1">Membrane</location>
        <topology evidence="1">Multi-pass membrane protein</topology>
    </subcellularLocation>
</comment>
<dbReference type="PANTHER" id="PTHR20855">
    <property type="entry name" value="ADIPOR/PROGESTIN RECEPTOR-RELATED"/>
    <property type="match status" value="1"/>
</dbReference>
<organism evidence="7 8">
    <name type="scientific">Kribbella turkmenica</name>
    <dbReference type="NCBI Taxonomy" id="2530375"/>
    <lineage>
        <taxon>Bacteria</taxon>
        <taxon>Bacillati</taxon>
        <taxon>Actinomycetota</taxon>
        <taxon>Actinomycetes</taxon>
        <taxon>Propionibacteriales</taxon>
        <taxon>Kribbellaceae</taxon>
        <taxon>Kribbella</taxon>
    </lineage>
</organism>
<evidence type="ECO:0000256" key="4">
    <source>
        <dbReference type="ARBA" id="ARBA00023136"/>
    </source>
</evidence>
<dbReference type="Pfam" id="PF03006">
    <property type="entry name" value="HlyIII"/>
    <property type="match status" value="1"/>
</dbReference>
<evidence type="ECO:0000256" key="3">
    <source>
        <dbReference type="ARBA" id="ARBA00022989"/>
    </source>
</evidence>
<dbReference type="GO" id="GO:0046872">
    <property type="term" value="F:metal ion binding"/>
    <property type="evidence" value="ECO:0007669"/>
    <property type="project" value="UniProtKB-KW"/>
</dbReference>
<dbReference type="GO" id="GO:0016020">
    <property type="term" value="C:membrane"/>
    <property type="evidence" value="ECO:0007669"/>
    <property type="project" value="UniProtKB-SubCell"/>
</dbReference>
<keyword evidence="5" id="KW-0862">Zinc</keyword>
<feature type="transmembrane region" description="Helical" evidence="6">
    <location>
        <begin position="205"/>
        <end position="226"/>
    </location>
</feature>
<evidence type="ECO:0000256" key="6">
    <source>
        <dbReference type="SAM" id="Phobius"/>
    </source>
</evidence>
<evidence type="ECO:0000313" key="8">
    <source>
        <dbReference type="Proteomes" id="UP000295172"/>
    </source>
</evidence>
<dbReference type="EMBL" id="SMKR01000144">
    <property type="protein sequence ID" value="TDD17820.1"/>
    <property type="molecule type" value="Genomic_DNA"/>
</dbReference>
<sequence>MPADHNRDLGDAIAETVEPLKPTLRGVLHAGTFPLALLAGLILILLAQNGSTRTAAVIFTVASSLLFGVSALYHRLRWGPRAQALLRRLDHSNIFLMIAGTYTPFGILLLHGADRVALLAAAWGGALLGVVFRVFWINAPRWFYTPIYLALGWVAIFWLPDFYRGGGAAVVTLLAAGGLLYSLGALVYALRRPNPSPRWFGFHEVFHACTVAAFAFHYVAVSLISFNSPDIAR</sequence>